<evidence type="ECO:0000313" key="3">
    <source>
        <dbReference type="Proteomes" id="UP000023152"/>
    </source>
</evidence>
<name>X6LX28_RETFI</name>
<organism evidence="2 3">
    <name type="scientific">Reticulomyxa filosa</name>
    <dbReference type="NCBI Taxonomy" id="46433"/>
    <lineage>
        <taxon>Eukaryota</taxon>
        <taxon>Sar</taxon>
        <taxon>Rhizaria</taxon>
        <taxon>Retaria</taxon>
        <taxon>Foraminifera</taxon>
        <taxon>Monothalamids</taxon>
        <taxon>Reticulomyxidae</taxon>
        <taxon>Reticulomyxa</taxon>
    </lineage>
</organism>
<evidence type="ECO:0000313" key="2">
    <source>
        <dbReference type="EMBL" id="ETO06184.1"/>
    </source>
</evidence>
<keyword evidence="1" id="KW-0472">Membrane</keyword>
<keyword evidence="1" id="KW-0812">Transmembrane</keyword>
<accession>X6LX28</accession>
<reference evidence="2 3" key="1">
    <citation type="journal article" date="2013" name="Curr. Biol.">
        <title>The Genome of the Foraminiferan Reticulomyxa filosa.</title>
        <authorList>
            <person name="Glockner G."/>
            <person name="Hulsmann N."/>
            <person name="Schleicher M."/>
            <person name="Noegel A.A."/>
            <person name="Eichinger L."/>
            <person name="Gallinger C."/>
            <person name="Pawlowski J."/>
            <person name="Sierra R."/>
            <person name="Euteneuer U."/>
            <person name="Pillet L."/>
            <person name="Moustafa A."/>
            <person name="Platzer M."/>
            <person name="Groth M."/>
            <person name="Szafranski K."/>
            <person name="Schliwa M."/>
        </authorList>
    </citation>
    <scope>NUCLEOTIDE SEQUENCE [LARGE SCALE GENOMIC DNA]</scope>
</reference>
<protein>
    <submittedName>
        <fullName evidence="2">Uncharacterized protein</fullName>
    </submittedName>
</protein>
<keyword evidence="3" id="KW-1185">Reference proteome</keyword>
<gene>
    <name evidence="2" type="ORF">RFI_31211</name>
</gene>
<comment type="caution">
    <text evidence="2">The sequence shown here is derived from an EMBL/GenBank/DDBJ whole genome shotgun (WGS) entry which is preliminary data.</text>
</comment>
<dbReference type="Proteomes" id="UP000023152">
    <property type="component" value="Unassembled WGS sequence"/>
</dbReference>
<keyword evidence="1" id="KW-1133">Transmembrane helix</keyword>
<feature type="transmembrane region" description="Helical" evidence="1">
    <location>
        <begin position="99"/>
        <end position="123"/>
    </location>
</feature>
<dbReference type="AlphaFoldDB" id="X6LX28"/>
<sequence length="193" mass="23079">MTRLPWYKKILLRLEYPAFNDNPFDRKLAEFCRYCRHFVGSHKGNIKDYFELLQEYQTLDESDKELMTKLLSRRSICPVCFRPFGSNDKYYRWQVILEVLSFYVFMCFIWIPLIILLFFPALFDRFWSNIETLQKPESKTTDTLINADIDLEYIDFEYKATVRGVMMKNNDTSTDLSVAIDDAVLEDEMESED</sequence>
<dbReference type="EMBL" id="ASPP01027393">
    <property type="protein sequence ID" value="ETO06184.1"/>
    <property type="molecule type" value="Genomic_DNA"/>
</dbReference>
<evidence type="ECO:0000256" key="1">
    <source>
        <dbReference type="SAM" id="Phobius"/>
    </source>
</evidence>
<proteinExistence type="predicted"/>